<evidence type="ECO:0000313" key="2">
    <source>
        <dbReference type="Proteomes" id="UP000002417"/>
    </source>
</evidence>
<gene>
    <name evidence="1" type="ordered locus">Xaut_3696</name>
</gene>
<reference evidence="1 2" key="1">
    <citation type="submission" date="2007-07" db="EMBL/GenBank/DDBJ databases">
        <title>Complete sequence of chromosome of Xanthobacter autotrophicus Py2.</title>
        <authorList>
            <consortium name="US DOE Joint Genome Institute"/>
            <person name="Copeland A."/>
            <person name="Lucas S."/>
            <person name="Lapidus A."/>
            <person name="Barry K."/>
            <person name="Glavina del Rio T."/>
            <person name="Hammon N."/>
            <person name="Israni S."/>
            <person name="Dalin E."/>
            <person name="Tice H."/>
            <person name="Pitluck S."/>
            <person name="Sims D."/>
            <person name="Brettin T."/>
            <person name="Bruce D."/>
            <person name="Detter J.C."/>
            <person name="Han C."/>
            <person name="Tapia R."/>
            <person name="Brainard J."/>
            <person name="Schmutz J."/>
            <person name="Larimer F."/>
            <person name="Land M."/>
            <person name="Hauser L."/>
            <person name="Kyrpides N."/>
            <person name="Kim E."/>
            <person name="Ensigns S.A."/>
            <person name="Richardson P."/>
        </authorList>
    </citation>
    <scope>NUCLEOTIDE SEQUENCE [LARGE SCALE GENOMIC DNA]</scope>
    <source>
        <strain evidence="2">ATCC BAA-1158 / Py2</strain>
    </source>
</reference>
<proteinExistence type="predicted"/>
<protein>
    <submittedName>
        <fullName evidence="1">Uncharacterized protein</fullName>
    </submittedName>
</protein>
<dbReference type="Proteomes" id="UP000002417">
    <property type="component" value="Chromosome"/>
</dbReference>
<dbReference type="EMBL" id="CP000781">
    <property type="protein sequence ID" value="ABS68923.1"/>
    <property type="molecule type" value="Genomic_DNA"/>
</dbReference>
<accession>A7ILN0</accession>
<organism evidence="1 2">
    <name type="scientific">Xanthobacter autotrophicus (strain ATCC BAA-1158 / Py2)</name>
    <dbReference type="NCBI Taxonomy" id="78245"/>
    <lineage>
        <taxon>Bacteria</taxon>
        <taxon>Pseudomonadati</taxon>
        <taxon>Pseudomonadota</taxon>
        <taxon>Alphaproteobacteria</taxon>
        <taxon>Hyphomicrobiales</taxon>
        <taxon>Xanthobacteraceae</taxon>
        <taxon>Xanthobacter</taxon>
    </lineage>
</organism>
<keyword evidence="2" id="KW-1185">Reference proteome</keyword>
<dbReference type="AlphaFoldDB" id="A7ILN0"/>
<sequence length="175" mass="19028">MIMSTIYSAEEDRLIAKLFHAGLRDNEIASEMLKSGYSRTVTAIQCRRSDLNMLRKRGSGGPGSAWIDAEKDIAKAGLDSGKAASEIAKDLREAGYMRGSHSVRRLLEVLRLDEPQGARKAAEKRMAMKADEAFRAAMKAAHPNIKDGFAATEPSRSVPLRSLPATIFSSTGVMS</sequence>
<evidence type="ECO:0000313" key="1">
    <source>
        <dbReference type="EMBL" id="ABS68923.1"/>
    </source>
</evidence>
<dbReference type="STRING" id="78245.Xaut_3696"/>
<dbReference type="KEGG" id="xau:Xaut_3696"/>
<name>A7ILN0_XANP2</name>
<dbReference type="HOGENOM" id="CLU_1531942_0_0_5"/>